<keyword evidence="1 5" id="KW-0328">Glycosyltransferase</keyword>
<dbReference type="Proteomes" id="UP001228690">
    <property type="component" value="Chromosome"/>
</dbReference>
<dbReference type="InterPro" id="IPR029044">
    <property type="entry name" value="Nucleotide-diphossugar_trans"/>
</dbReference>
<dbReference type="EMBL" id="CP123443">
    <property type="protein sequence ID" value="WGK69182.1"/>
    <property type="molecule type" value="Genomic_DNA"/>
</dbReference>
<keyword evidence="6" id="KW-1185">Reference proteome</keyword>
<evidence type="ECO:0000313" key="6">
    <source>
        <dbReference type="Proteomes" id="UP001228690"/>
    </source>
</evidence>
<evidence type="ECO:0000256" key="3">
    <source>
        <dbReference type="SAM" id="Coils"/>
    </source>
</evidence>
<dbReference type="RefSeq" id="WP_326927369.1">
    <property type="nucleotide sequence ID" value="NZ_CP123443.1"/>
</dbReference>
<dbReference type="SUPFAM" id="SSF53448">
    <property type="entry name" value="Nucleotide-diphospho-sugar transferases"/>
    <property type="match status" value="1"/>
</dbReference>
<dbReference type="EC" id="2.4.-.-" evidence="5"/>
<proteinExistence type="predicted"/>
<dbReference type="Gene3D" id="3.90.550.10">
    <property type="entry name" value="Spore Coat Polysaccharide Biosynthesis Protein SpsA, Chain A"/>
    <property type="match status" value="1"/>
</dbReference>
<dbReference type="PANTHER" id="PTHR22916">
    <property type="entry name" value="GLYCOSYLTRANSFERASE"/>
    <property type="match status" value="1"/>
</dbReference>
<evidence type="ECO:0000259" key="4">
    <source>
        <dbReference type="Pfam" id="PF00535"/>
    </source>
</evidence>
<name>A0ABY8MGQ1_9SPIO</name>
<keyword evidence="2 5" id="KW-0808">Transferase</keyword>
<gene>
    <name evidence="5" type="ORF">P0082_11970</name>
</gene>
<dbReference type="GO" id="GO:0016757">
    <property type="term" value="F:glycosyltransferase activity"/>
    <property type="evidence" value="ECO:0007669"/>
    <property type="project" value="UniProtKB-KW"/>
</dbReference>
<dbReference type="Pfam" id="PF00535">
    <property type="entry name" value="Glycos_transf_2"/>
    <property type="match status" value="1"/>
</dbReference>
<dbReference type="PANTHER" id="PTHR22916:SF51">
    <property type="entry name" value="GLYCOSYLTRANSFERASE EPSH-RELATED"/>
    <property type="match status" value="1"/>
</dbReference>
<feature type="domain" description="Glycosyltransferase 2-like" evidence="4">
    <location>
        <begin position="6"/>
        <end position="175"/>
    </location>
</feature>
<feature type="coiled-coil region" evidence="3">
    <location>
        <begin position="317"/>
        <end position="379"/>
    </location>
</feature>
<sequence>MSPKISVVVPVYNTQEYLRRCLDSILCQTLEDIEIIVVNDLTPDRSQEIIDEYQKKDHRISSVSHRENLGPGGARNSGIDAAQSPYIQFVDSDDYIHPEMCAQLYELAEETGAGLVHCGCSLIYSITLPNHAIAGDREYYRIKKKGLDFITDALPSDTDVSPVNKLFRRELLEEYQLRFPEKMIYEDAYFAMAYWSICGSVCYHPKALYFYDRKAGSIMTETFVGQQGLKVLDHLHIVHLFYDFLQKYGLFICYQRSFWIFYTDCFNFCFRFAANGEVYKGAFQLAHDFLQGKYPVEEKVLQAVQSLDYPEYIWQEFQQIRIEKEQSEREKEQIRIEKEQSEREKEQIQIEKEQLGREREQSEREREQIQREKEQVQNNRWYRFGQLSHRRKLWIMGKWLVKRLGLYPMLRPFAALLRRQKV</sequence>
<dbReference type="InterPro" id="IPR001173">
    <property type="entry name" value="Glyco_trans_2-like"/>
</dbReference>
<organism evidence="5 6">
    <name type="scientific">Candidatus Haliotispira prima</name>
    <dbReference type="NCBI Taxonomy" id="3034016"/>
    <lineage>
        <taxon>Bacteria</taxon>
        <taxon>Pseudomonadati</taxon>
        <taxon>Spirochaetota</taxon>
        <taxon>Spirochaetia</taxon>
        <taxon>Spirochaetales</taxon>
        <taxon>Spirochaetaceae</taxon>
        <taxon>Candidatus Haliotispira</taxon>
    </lineage>
</organism>
<dbReference type="CDD" id="cd00761">
    <property type="entry name" value="Glyco_tranf_GTA_type"/>
    <property type="match status" value="1"/>
</dbReference>
<protein>
    <submittedName>
        <fullName evidence="5">Glycosyltransferase</fullName>
        <ecNumber evidence="5">2.4.-.-</ecNumber>
    </submittedName>
</protein>
<accession>A0ABY8MGQ1</accession>
<evidence type="ECO:0000313" key="5">
    <source>
        <dbReference type="EMBL" id="WGK69182.1"/>
    </source>
</evidence>
<evidence type="ECO:0000256" key="2">
    <source>
        <dbReference type="ARBA" id="ARBA00022679"/>
    </source>
</evidence>
<reference evidence="5 6" key="1">
    <citation type="submission" date="2023-04" db="EMBL/GenBank/DDBJ databases">
        <title>Spirochaete genome identified in red abalone sample constitutes a novel genus.</title>
        <authorList>
            <person name="Sharma S.P."/>
            <person name="Purcell C.M."/>
            <person name="Hyde J.R."/>
            <person name="Severin A.J."/>
        </authorList>
    </citation>
    <scope>NUCLEOTIDE SEQUENCE [LARGE SCALE GENOMIC DNA]</scope>
    <source>
        <strain evidence="5 6">SP-2023</strain>
    </source>
</reference>
<evidence type="ECO:0000256" key="1">
    <source>
        <dbReference type="ARBA" id="ARBA00022676"/>
    </source>
</evidence>
<keyword evidence="3" id="KW-0175">Coiled coil</keyword>